<dbReference type="AlphaFoldDB" id="A0AA38CQ03"/>
<sequence>MKYIEKFQGFDEVVMAEFSNTLSNGEEKVKGLTIRVSDEILAEVTSLLAQGEPFLDKVDPEEIRRESLDNDEFISDHQ</sequence>
<feature type="non-terminal residue" evidence="1">
    <location>
        <position position="78"/>
    </location>
</feature>
<evidence type="ECO:0000313" key="1">
    <source>
        <dbReference type="EMBL" id="KAH9301372.1"/>
    </source>
</evidence>
<accession>A0AA38CQ03</accession>
<dbReference type="Proteomes" id="UP000824469">
    <property type="component" value="Unassembled WGS sequence"/>
</dbReference>
<evidence type="ECO:0000313" key="2">
    <source>
        <dbReference type="Proteomes" id="UP000824469"/>
    </source>
</evidence>
<gene>
    <name evidence="1" type="ORF">KI387_012955</name>
</gene>
<organism evidence="1 2">
    <name type="scientific">Taxus chinensis</name>
    <name type="common">Chinese yew</name>
    <name type="synonym">Taxus wallichiana var. chinensis</name>
    <dbReference type="NCBI Taxonomy" id="29808"/>
    <lineage>
        <taxon>Eukaryota</taxon>
        <taxon>Viridiplantae</taxon>
        <taxon>Streptophyta</taxon>
        <taxon>Embryophyta</taxon>
        <taxon>Tracheophyta</taxon>
        <taxon>Spermatophyta</taxon>
        <taxon>Pinopsida</taxon>
        <taxon>Pinidae</taxon>
        <taxon>Conifers II</taxon>
        <taxon>Cupressales</taxon>
        <taxon>Taxaceae</taxon>
        <taxon>Taxus</taxon>
    </lineage>
</organism>
<protein>
    <submittedName>
        <fullName evidence="1">Uncharacterized protein</fullName>
    </submittedName>
</protein>
<proteinExistence type="predicted"/>
<reference evidence="1 2" key="1">
    <citation type="journal article" date="2021" name="Nat. Plants">
        <title>The Taxus genome provides insights into paclitaxel biosynthesis.</title>
        <authorList>
            <person name="Xiong X."/>
            <person name="Gou J."/>
            <person name="Liao Q."/>
            <person name="Li Y."/>
            <person name="Zhou Q."/>
            <person name="Bi G."/>
            <person name="Li C."/>
            <person name="Du R."/>
            <person name="Wang X."/>
            <person name="Sun T."/>
            <person name="Guo L."/>
            <person name="Liang H."/>
            <person name="Lu P."/>
            <person name="Wu Y."/>
            <person name="Zhang Z."/>
            <person name="Ro D.K."/>
            <person name="Shang Y."/>
            <person name="Huang S."/>
            <person name="Yan J."/>
        </authorList>
    </citation>
    <scope>NUCLEOTIDE SEQUENCE [LARGE SCALE GENOMIC DNA]</scope>
    <source>
        <strain evidence="1">Ta-2019</strain>
    </source>
</reference>
<comment type="caution">
    <text evidence="1">The sequence shown here is derived from an EMBL/GenBank/DDBJ whole genome shotgun (WGS) entry which is preliminary data.</text>
</comment>
<keyword evidence="2" id="KW-1185">Reference proteome</keyword>
<dbReference type="EMBL" id="JAHRHJ020000009">
    <property type="protein sequence ID" value="KAH9301372.1"/>
    <property type="molecule type" value="Genomic_DNA"/>
</dbReference>
<name>A0AA38CQ03_TAXCH</name>